<protein>
    <submittedName>
        <fullName evidence="1">Uncharacterized protein</fullName>
    </submittedName>
</protein>
<name>A0A150J6B7_9EURY</name>
<dbReference type="EMBL" id="LNGC01000019">
    <property type="protein sequence ID" value="KYC52655.1"/>
    <property type="molecule type" value="Genomic_DNA"/>
</dbReference>
<evidence type="ECO:0000313" key="1">
    <source>
        <dbReference type="EMBL" id="KYC52655.1"/>
    </source>
</evidence>
<gene>
    <name evidence="1" type="ORF">AMQ22_00705</name>
</gene>
<proteinExistence type="predicted"/>
<evidence type="ECO:0000313" key="2">
    <source>
        <dbReference type="Proteomes" id="UP000075398"/>
    </source>
</evidence>
<accession>A0A150J6B7</accession>
<comment type="caution">
    <text evidence="1">The sequence shown here is derived from an EMBL/GenBank/DDBJ whole genome shotgun (WGS) entry which is preliminary data.</text>
</comment>
<dbReference type="Proteomes" id="UP000075398">
    <property type="component" value="Unassembled WGS sequence"/>
</dbReference>
<sequence length="125" mass="14484">MTTKPEDVKVLSPDIEDSRTMKDIILSENILIDLIDAVKISLEPILGDLNTIEMRNDLLNKIHRESIKSIGGNTNPAFARIINLYNKNYIAEILISWQKQEHQPQKNKISPNKFITRLKKIFWND</sequence>
<organism evidence="1 2">
    <name type="scientific">Candidatus Methanofastidiosum methylothiophilum</name>
    <dbReference type="NCBI Taxonomy" id="1705564"/>
    <lineage>
        <taxon>Archaea</taxon>
        <taxon>Methanobacteriati</taxon>
        <taxon>Methanobacteriota</taxon>
        <taxon>Stenosarchaea group</taxon>
        <taxon>Candidatus Methanofastidiosia</taxon>
        <taxon>Candidatus Methanofastidiosales</taxon>
        <taxon>Candidatus Methanofastidiosaceae</taxon>
        <taxon>Candidatus Methanofastidiosum</taxon>
    </lineage>
</organism>
<dbReference type="AlphaFoldDB" id="A0A150J6B7"/>
<reference evidence="1 2" key="1">
    <citation type="journal article" date="2016" name="ISME J.">
        <title>Chasing the elusive Euryarchaeota class WSA2: genomes reveal a uniquely fastidious methyl-reducing methanogen.</title>
        <authorList>
            <person name="Nobu M.K."/>
            <person name="Narihiro T."/>
            <person name="Kuroda K."/>
            <person name="Mei R."/>
            <person name="Liu W.T."/>
        </authorList>
    </citation>
    <scope>NUCLEOTIDE SEQUENCE [LARGE SCALE GENOMIC DNA]</scope>
    <source>
        <strain evidence="1">U1lsi0528_Bin055</strain>
    </source>
</reference>